<dbReference type="Gene3D" id="2.170.150.10">
    <property type="entry name" value="Metal Binding Protein, Guanine Nucleotide Exchange Factor, Chain A"/>
    <property type="match status" value="1"/>
</dbReference>
<reference evidence="3" key="1">
    <citation type="submission" date="2013-01" db="EMBL/GenBank/DDBJ databases">
        <title>A translationally controlled tumor protein in solen grandis: molecular cloning and expression analysis.</title>
        <authorList>
            <person name="Wei X."/>
            <person name="Yang J."/>
            <person name="Liu X."/>
        </authorList>
    </citation>
    <scope>NUCLEOTIDE SEQUENCE</scope>
</reference>
<name>M1PVA8_9BIVA</name>
<dbReference type="AlphaFoldDB" id="M1PVA8"/>
<evidence type="ECO:0000313" key="3">
    <source>
        <dbReference type="EMBL" id="AGF80255.1"/>
    </source>
</evidence>
<dbReference type="SUPFAM" id="SSF51316">
    <property type="entry name" value="Mss4-like"/>
    <property type="match status" value="1"/>
</dbReference>
<dbReference type="PANTHER" id="PTHR11991">
    <property type="entry name" value="TRANSLATIONALLY CONTROLLED TUMOR PROTEIN-RELATED"/>
    <property type="match status" value="1"/>
</dbReference>
<proteinExistence type="evidence at transcript level"/>
<protein>
    <submittedName>
        <fullName evidence="3">Translationally controlled tumor protein</fullName>
    </submittedName>
</protein>
<dbReference type="PROSITE" id="PS51797">
    <property type="entry name" value="TCTP_3"/>
    <property type="match status" value="1"/>
</dbReference>
<accession>M1PVA8</accession>
<evidence type="ECO:0000256" key="1">
    <source>
        <dbReference type="PROSITE-ProRule" id="PRU01133"/>
    </source>
</evidence>
<dbReference type="EMBL" id="KC478352">
    <property type="protein sequence ID" value="AGF80255.1"/>
    <property type="molecule type" value="mRNA"/>
</dbReference>
<dbReference type="InterPro" id="IPR011057">
    <property type="entry name" value="Mss4-like_sf"/>
</dbReference>
<organism evidence="3">
    <name type="scientific">Solen grandis</name>
    <name type="common">grand razor shell</name>
    <dbReference type="NCBI Taxonomy" id="165599"/>
    <lineage>
        <taxon>Eukaryota</taxon>
        <taxon>Metazoa</taxon>
        <taxon>Spiralia</taxon>
        <taxon>Lophotrochozoa</taxon>
        <taxon>Mollusca</taxon>
        <taxon>Bivalvia</taxon>
        <taxon>Autobranchia</taxon>
        <taxon>Heteroconchia</taxon>
        <taxon>Euheterodonta</taxon>
        <taxon>Imparidentia</taxon>
        <taxon>Adapedonta</taxon>
        <taxon>Solenoidea</taxon>
        <taxon>Solenidae</taxon>
        <taxon>Solen</taxon>
    </lineage>
</organism>
<feature type="domain" description="TCTP" evidence="2">
    <location>
        <begin position="1"/>
        <end position="179"/>
    </location>
</feature>
<evidence type="ECO:0000259" key="2">
    <source>
        <dbReference type="PROSITE" id="PS51797"/>
    </source>
</evidence>
<dbReference type="InterPro" id="IPR011323">
    <property type="entry name" value="Mss4/transl-control_tumour"/>
</dbReference>
<dbReference type="InterPro" id="IPR018105">
    <property type="entry name" value="Translational_control_tumour_p"/>
</dbReference>
<dbReference type="PRINTS" id="PR01653">
    <property type="entry name" value="TCTPROTEIN"/>
</dbReference>
<dbReference type="GO" id="GO:0005737">
    <property type="term" value="C:cytoplasm"/>
    <property type="evidence" value="ECO:0007669"/>
    <property type="project" value="TreeGrafter"/>
</dbReference>
<comment type="similarity">
    <text evidence="1">Belongs to the TCTP family.</text>
</comment>
<dbReference type="GO" id="GO:0005509">
    <property type="term" value="F:calcium ion binding"/>
    <property type="evidence" value="ECO:0007669"/>
    <property type="project" value="TreeGrafter"/>
</dbReference>
<sequence length="179" mass="19959">MIIFKDACTGDELFSDCFKMVSEEDDFLIGCCGQFTNRAAGGISAELLGANPSQEEQEEECEDGGAQTGIDICLNHNLEDKSDYFTDKKVITSYLKKWLKNVATKMAEDDKEKAEAFKDVCQKKIKAFLGKWTPDCSVYSGPHFDPEDAKSQILIGVWGEDGMSITMYGIKTCMLEEKQ</sequence>
<dbReference type="Pfam" id="PF00838">
    <property type="entry name" value="TCTP"/>
    <property type="match status" value="1"/>
</dbReference>
<dbReference type="PANTHER" id="PTHR11991:SF0">
    <property type="entry name" value="TRANSLATIONALLY-CONTROLLED TUMOR PROTEIN"/>
    <property type="match status" value="1"/>
</dbReference>
<dbReference type="InterPro" id="IPR034737">
    <property type="entry name" value="TCTP"/>
</dbReference>